<dbReference type="WBParaSite" id="NBR_0001966501-mRNA-1">
    <property type="protein sequence ID" value="NBR_0001966501-mRNA-1"/>
    <property type="gene ID" value="NBR_0001966501"/>
</dbReference>
<dbReference type="Pfam" id="PF10260">
    <property type="entry name" value="SAYSvFN"/>
    <property type="match status" value="1"/>
</dbReference>
<dbReference type="PANTHER" id="PTHR13527">
    <property type="entry name" value="SAYSVFN DOMAIN-CONTAINING PROTEIN 1"/>
    <property type="match status" value="1"/>
</dbReference>
<dbReference type="InterPro" id="IPR039159">
    <property type="entry name" value="SAYSD1"/>
</dbReference>
<feature type="domain" description="SAYSvFN" evidence="1">
    <location>
        <begin position="2"/>
        <end position="40"/>
    </location>
</feature>
<name>A0A0N4YQZ3_NIPBR</name>
<accession>A0A0N4YQZ3</accession>
<dbReference type="AlphaFoldDB" id="A0A0N4YQZ3"/>
<dbReference type="STRING" id="27835.A0A0N4YQZ3"/>
<evidence type="ECO:0000313" key="3">
    <source>
        <dbReference type="Proteomes" id="UP000271162"/>
    </source>
</evidence>
<dbReference type="EMBL" id="UYSL01024369">
    <property type="protein sequence ID" value="VDL83403.1"/>
    <property type="molecule type" value="Genomic_DNA"/>
</dbReference>
<proteinExistence type="predicted"/>
<evidence type="ECO:0000313" key="2">
    <source>
        <dbReference type="EMBL" id="VDL83403.1"/>
    </source>
</evidence>
<dbReference type="InterPro" id="IPR019387">
    <property type="entry name" value="SAYSvFN_dom"/>
</dbReference>
<sequence>MAIWLSLGTRSEGEISAYSVFNPNCERLLGQMTAEHFERDVLRRRVN</sequence>
<gene>
    <name evidence="2" type="ORF">NBR_LOCUS19667</name>
</gene>
<evidence type="ECO:0000259" key="1">
    <source>
        <dbReference type="Pfam" id="PF10260"/>
    </source>
</evidence>
<organism evidence="4">
    <name type="scientific">Nippostrongylus brasiliensis</name>
    <name type="common">Rat hookworm</name>
    <dbReference type="NCBI Taxonomy" id="27835"/>
    <lineage>
        <taxon>Eukaryota</taxon>
        <taxon>Metazoa</taxon>
        <taxon>Ecdysozoa</taxon>
        <taxon>Nematoda</taxon>
        <taxon>Chromadorea</taxon>
        <taxon>Rhabditida</taxon>
        <taxon>Rhabditina</taxon>
        <taxon>Rhabditomorpha</taxon>
        <taxon>Strongyloidea</taxon>
        <taxon>Heligmosomidae</taxon>
        <taxon>Nippostrongylus</taxon>
    </lineage>
</organism>
<reference evidence="2 3" key="2">
    <citation type="submission" date="2018-11" db="EMBL/GenBank/DDBJ databases">
        <authorList>
            <consortium name="Pathogen Informatics"/>
        </authorList>
    </citation>
    <scope>NUCLEOTIDE SEQUENCE [LARGE SCALE GENOMIC DNA]</scope>
</reference>
<protein>
    <submittedName>
        <fullName evidence="4">Si:ch211-59d15.9 (inferred by orthology to a zebrafish protein)</fullName>
    </submittedName>
</protein>
<dbReference type="PANTHER" id="PTHR13527:SF0">
    <property type="entry name" value="SAYSVFN DOMAIN-CONTAINING PROTEIN 1"/>
    <property type="match status" value="1"/>
</dbReference>
<evidence type="ECO:0000313" key="4">
    <source>
        <dbReference type="WBParaSite" id="NBR_0001966501-mRNA-1"/>
    </source>
</evidence>
<reference evidence="4" key="1">
    <citation type="submission" date="2017-02" db="UniProtKB">
        <authorList>
            <consortium name="WormBaseParasite"/>
        </authorList>
    </citation>
    <scope>IDENTIFICATION</scope>
</reference>
<keyword evidence="3" id="KW-1185">Reference proteome</keyword>
<dbReference type="Proteomes" id="UP000271162">
    <property type="component" value="Unassembled WGS sequence"/>
</dbReference>